<feature type="signal peptide" evidence="1">
    <location>
        <begin position="1"/>
        <end position="15"/>
    </location>
</feature>
<dbReference type="VEuPathDB" id="VectorBase:GPAI023963"/>
<dbReference type="EnsemblMetazoa" id="GPAI023963-RA">
    <property type="protein sequence ID" value="GPAI023963-PA"/>
    <property type="gene ID" value="GPAI023963"/>
</dbReference>
<name>A0A1A9ZSY4_GLOPL</name>
<reference evidence="3" key="1">
    <citation type="submission" date="2014-03" db="EMBL/GenBank/DDBJ databases">
        <authorList>
            <person name="Aksoy S."/>
            <person name="Warren W."/>
            <person name="Wilson R.K."/>
        </authorList>
    </citation>
    <scope>NUCLEOTIDE SEQUENCE [LARGE SCALE GENOMIC DNA]</scope>
    <source>
        <strain evidence="3">IAEA</strain>
    </source>
</reference>
<evidence type="ECO:0000313" key="3">
    <source>
        <dbReference type="Proteomes" id="UP000092445"/>
    </source>
</evidence>
<proteinExistence type="predicted"/>
<feature type="chain" id="PRO_5013085420" description="Secreted protein" evidence="1">
    <location>
        <begin position="16"/>
        <end position="96"/>
    </location>
</feature>
<evidence type="ECO:0000313" key="2">
    <source>
        <dbReference type="EnsemblMetazoa" id="GPAI023963-PA"/>
    </source>
</evidence>
<organism evidence="2 3">
    <name type="scientific">Glossina pallidipes</name>
    <name type="common">Tsetse fly</name>
    <dbReference type="NCBI Taxonomy" id="7398"/>
    <lineage>
        <taxon>Eukaryota</taxon>
        <taxon>Metazoa</taxon>
        <taxon>Ecdysozoa</taxon>
        <taxon>Arthropoda</taxon>
        <taxon>Hexapoda</taxon>
        <taxon>Insecta</taxon>
        <taxon>Pterygota</taxon>
        <taxon>Neoptera</taxon>
        <taxon>Endopterygota</taxon>
        <taxon>Diptera</taxon>
        <taxon>Brachycera</taxon>
        <taxon>Muscomorpha</taxon>
        <taxon>Hippoboscoidea</taxon>
        <taxon>Glossinidae</taxon>
        <taxon>Glossina</taxon>
    </lineage>
</organism>
<keyword evidence="3" id="KW-1185">Reference proteome</keyword>
<dbReference type="Proteomes" id="UP000092445">
    <property type="component" value="Unassembled WGS sequence"/>
</dbReference>
<dbReference type="AlphaFoldDB" id="A0A1A9ZSY4"/>
<evidence type="ECO:0008006" key="4">
    <source>
        <dbReference type="Google" id="ProtNLM"/>
    </source>
</evidence>
<reference evidence="2" key="2">
    <citation type="submission" date="2020-05" db="UniProtKB">
        <authorList>
            <consortium name="EnsemblMetazoa"/>
        </authorList>
    </citation>
    <scope>IDENTIFICATION</scope>
    <source>
        <strain evidence="2">IAEA</strain>
    </source>
</reference>
<evidence type="ECO:0000256" key="1">
    <source>
        <dbReference type="SAM" id="SignalP"/>
    </source>
</evidence>
<accession>A0A1A9ZSY4</accession>
<protein>
    <recommendedName>
        <fullName evidence="4">Secreted protein</fullName>
    </recommendedName>
</protein>
<sequence length="96" mass="10770">MCLYYYMLLISVVRASTVGAVSTANAFSSIAFAWRPSLSRSKVMPPKISICGFSKNDFALRSSRETTTTPHTTLNSEYHRIYCPTNVDDDAYDEET</sequence>
<keyword evidence="1" id="KW-0732">Signal</keyword>